<dbReference type="Proteomes" id="UP000642993">
    <property type="component" value="Unassembled WGS sequence"/>
</dbReference>
<dbReference type="RefSeq" id="WP_192037952.1">
    <property type="nucleotide sequence ID" value="NZ_JACYWE010000001.1"/>
</dbReference>
<proteinExistence type="predicted"/>
<protein>
    <submittedName>
        <fullName evidence="1">Helix-turn-helix domain-containing protein</fullName>
    </submittedName>
</protein>
<accession>A0A927JAF6</accession>
<name>A0A927JAF6_9ACTN</name>
<evidence type="ECO:0000313" key="2">
    <source>
        <dbReference type="Proteomes" id="UP000642993"/>
    </source>
</evidence>
<dbReference type="EMBL" id="JACYWE010000001">
    <property type="protein sequence ID" value="MBD8505528.1"/>
    <property type="molecule type" value="Genomic_DNA"/>
</dbReference>
<dbReference type="AlphaFoldDB" id="A0A927JAF6"/>
<reference evidence="1" key="1">
    <citation type="submission" date="2020-09" db="EMBL/GenBank/DDBJ databases">
        <title>Hoyosella lacisalsi sp. nov., a halotolerant actinobacterium isolated from soil of Lake Gudzhirganskoe.</title>
        <authorList>
            <person name="Yang Q."/>
            <person name="Guo P.Y."/>
            <person name="Liu S.W."/>
            <person name="Li F.N."/>
            <person name="Sun C.H."/>
        </authorList>
    </citation>
    <scope>NUCLEOTIDE SEQUENCE</scope>
    <source>
        <strain evidence="1">G463</strain>
    </source>
</reference>
<keyword evidence="2" id="KW-1185">Reference proteome</keyword>
<gene>
    <name evidence="1" type="ORF">HT102_03355</name>
</gene>
<comment type="caution">
    <text evidence="1">The sequence shown here is derived from an EMBL/GenBank/DDBJ whole genome shotgun (WGS) entry which is preliminary data.</text>
</comment>
<sequence>MSKLDDLPLTITVAQSADLLGISRAKAFQLARDGGFPGRIVRIGRENRVVTASLADLGRVSLTDTHNTEKTP</sequence>
<organism evidence="1 2">
    <name type="scientific">Lolliginicoccus lacisalsi</name>
    <dbReference type="NCBI Taxonomy" id="2742202"/>
    <lineage>
        <taxon>Bacteria</taxon>
        <taxon>Bacillati</taxon>
        <taxon>Actinomycetota</taxon>
        <taxon>Actinomycetes</taxon>
        <taxon>Mycobacteriales</taxon>
        <taxon>Hoyosellaceae</taxon>
        <taxon>Lolliginicoccus</taxon>
    </lineage>
</organism>
<evidence type="ECO:0000313" key="1">
    <source>
        <dbReference type="EMBL" id="MBD8505528.1"/>
    </source>
</evidence>